<protein>
    <recommendedName>
        <fullName evidence="1">Calponin-homology (CH) domain-containing protein</fullName>
    </recommendedName>
</protein>
<evidence type="ECO:0000313" key="2">
    <source>
        <dbReference type="Ensembl" id="ENSPMGP00000010159.1"/>
    </source>
</evidence>
<dbReference type="Pfam" id="PF06294">
    <property type="entry name" value="CH_2"/>
    <property type="match status" value="1"/>
</dbReference>
<evidence type="ECO:0000313" key="3">
    <source>
        <dbReference type="Proteomes" id="UP000261520"/>
    </source>
</evidence>
<reference evidence="2" key="1">
    <citation type="submission" date="2025-08" db="UniProtKB">
        <authorList>
            <consortium name="Ensembl"/>
        </authorList>
    </citation>
    <scope>IDENTIFICATION</scope>
</reference>
<dbReference type="InterPro" id="IPR027417">
    <property type="entry name" value="P-loop_NTPase"/>
</dbReference>
<dbReference type="InterPro" id="IPR010441">
    <property type="entry name" value="CH_2"/>
</dbReference>
<dbReference type="PROSITE" id="PS50021">
    <property type="entry name" value="CH"/>
    <property type="match status" value="1"/>
</dbReference>
<feature type="domain" description="Calponin-homology (CH)" evidence="1">
    <location>
        <begin position="1"/>
        <end position="105"/>
    </location>
</feature>
<dbReference type="PANTHER" id="PTHR14919">
    <property type="entry name" value="KPL2-RELATED"/>
    <property type="match status" value="1"/>
</dbReference>
<dbReference type="GO" id="GO:0097225">
    <property type="term" value="C:sperm midpiece"/>
    <property type="evidence" value="ECO:0007669"/>
    <property type="project" value="TreeGrafter"/>
</dbReference>
<keyword evidence="3" id="KW-1185">Reference proteome</keyword>
<dbReference type="Gene3D" id="3.40.50.300">
    <property type="entry name" value="P-loop containing nucleotide triphosphate hydrolases"/>
    <property type="match status" value="1"/>
</dbReference>
<dbReference type="Ensembl" id="ENSPMGT00000010838.1">
    <property type="protein sequence ID" value="ENSPMGP00000010159.1"/>
    <property type="gene ID" value="ENSPMGG00000008426.1"/>
</dbReference>
<accession>A0A3B4A0I7</accession>
<reference evidence="2" key="2">
    <citation type="submission" date="2025-09" db="UniProtKB">
        <authorList>
            <consortium name="Ensembl"/>
        </authorList>
    </citation>
    <scope>IDENTIFICATION</scope>
</reference>
<proteinExistence type="predicted"/>
<dbReference type="Gene3D" id="1.10.418.10">
    <property type="entry name" value="Calponin-like domain"/>
    <property type="match status" value="1"/>
</dbReference>
<dbReference type="Pfam" id="PF22946">
    <property type="entry name" value="SPEF2_D5"/>
    <property type="match status" value="1"/>
</dbReference>
<name>A0A3B4A0I7_9GOBI</name>
<dbReference type="InterPro" id="IPR052634">
    <property type="entry name" value="Sperm_flagellar-bone_growth"/>
</dbReference>
<dbReference type="Pfam" id="PF00406">
    <property type="entry name" value="ADK"/>
    <property type="match status" value="1"/>
</dbReference>
<dbReference type="SUPFAM" id="SSF52540">
    <property type="entry name" value="P-loop containing nucleoside triphosphate hydrolases"/>
    <property type="match status" value="1"/>
</dbReference>
<dbReference type="GO" id="GO:0002177">
    <property type="term" value="C:manchette"/>
    <property type="evidence" value="ECO:0007669"/>
    <property type="project" value="TreeGrafter"/>
</dbReference>
<dbReference type="InterPro" id="IPR001715">
    <property type="entry name" value="CH_dom"/>
</dbReference>
<dbReference type="Proteomes" id="UP000261520">
    <property type="component" value="Unplaced"/>
</dbReference>
<evidence type="ECO:0000259" key="1">
    <source>
        <dbReference type="PROSITE" id="PS50021"/>
    </source>
</evidence>
<dbReference type="InterPro" id="IPR054517">
    <property type="entry name" value="SPEF2_D5"/>
</dbReference>
<organism evidence="2 3">
    <name type="scientific">Periophthalmus magnuspinnatus</name>
    <dbReference type="NCBI Taxonomy" id="409849"/>
    <lineage>
        <taxon>Eukaryota</taxon>
        <taxon>Metazoa</taxon>
        <taxon>Chordata</taxon>
        <taxon>Craniata</taxon>
        <taxon>Vertebrata</taxon>
        <taxon>Euteleostomi</taxon>
        <taxon>Actinopterygii</taxon>
        <taxon>Neopterygii</taxon>
        <taxon>Teleostei</taxon>
        <taxon>Neoteleostei</taxon>
        <taxon>Acanthomorphata</taxon>
        <taxon>Gobiaria</taxon>
        <taxon>Gobiiformes</taxon>
        <taxon>Gobioidei</taxon>
        <taxon>Gobiidae</taxon>
        <taxon>Oxudercinae</taxon>
        <taxon>Periophthalmus</taxon>
    </lineage>
</organism>
<dbReference type="InterPro" id="IPR036872">
    <property type="entry name" value="CH_dom_sf"/>
</dbReference>
<dbReference type="STRING" id="409849.ENSPMGP00000010159"/>
<dbReference type="PANTHER" id="PTHR14919:SF0">
    <property type="entry name" value="SPERM FLAGELLAR PROTEIN 2"/>
    <property type="match status" value="1"/>
</dbReference>
<dbReference type="GO" id="GO:0005737">
    <property type="term" value="C:cytoplasm"/>
    <property type="evidence" value="ECO:0007669"/>
    <property type="project" value="UniProtKB-ARBA"/>
</dbReference>
<dbReference type="GO" id="GO:0007288">
    <property type="term" value="P:sperm axoneme assembly"/>
    <property type="evidence" value="ECO:0007669"/>
    <property type="project" value="TreeGrafter"/>
</dbReference>
<dbReference type="AlphaFoldDB" id="A0A3B4A0I7"/>
<sequence>MTDILCRWLNEELRLSQVVEPKTFAKAFSTGYLFGEILHKYQLQSDFHMFMKKERSISTLNNFTRLEPSLHVLGISFSTTTARELMQEKQGVAIHLVQQLYISLQRKKKADISGAELKPVQAAAATGLRKKDHDIHHDVRKNMCCIVRLRLKADFFFKVWHYLCALYSFIYKCKKTYLYIVMEHCVCVLLFCRHSDECGPFTKGPRVVSKPVPNSVYIEQIRQRLKEATHDHEQRDKRVDRFLVEQEKAREAEQYAKHEEYLLKRFTRQTKQEQRLAAQLHQIRKQKDVITNNRLFREEQILQRREKDSQEAVKREAVLAEQEKMARAEEIRGDLDFCKRLAADRAQIMHEKHSESCKEIVEQIVDLATKVGEYRLLYGKYVTVHKWKEVLFSGLPLYGPSDVGECSDDTDPVELQKQDILNNLDYDEYINMTDGWAWPKEAGGTKSPLTNNHILGHVVARLRNLVHPPCEKPTESLFPYFSLKACVLGKLCSGKTSCLAKIAQAHGVHVLSVQKLIDEALTAYKTRETVCKIQKTYVNAIKCLLFVYQLFTKTLYGQEAEKAMMEGNSLPFELLVKIVIGAIQNIPANSGWILDGFPLNIEQAHLLEKALGGSVEEEQYVVTDSQMNLAVDPDPPKPPPPRPPALDLALLLDVSDESAVSYEVNLARMDIFTIYFKETWPKLEEWFGTKQKILIRVDANIDEEELFNQVESVLQQVTRPLPEGALSPLPAPSPKPPEVIPTDNTMAEYAAALSHEGMNCRTCILFKFKRRFLG</sequence>